<gene>
    <name evidence="2" type="ORF">Poly41_13820</name>
</gene>
<feature type="transmembrane region" description="Helical" evidence="1">
    <location>
        <begin position="65"/>
        <end position="84"/>
    </location>
</feature>
<keyword evidence="1" id="KW-0812">Transmembrane</keyword>
<evidence type="ECO:0000313" key="3">
    <source>
        <dbReference type="Proteomes" id="UP000319143"/>
    </source>
</evidence>
<sequence length="172" mass="19532">MANFMSESKSNPYQPPSTVDDSRYSSGVWKAIGRVCVLIYGVLFGLFCIAGTIDDIWSREPIIETVFWIAMSVLTTYGVFALAIRRWRMPKLDTFWRYFAVALPFLTYLGAAWEIYHQPALPPIEFFAVLVMFVIVTTPGLVFNWMVRHRMNVPNHGMRSPGTPLTDPASEG</sequence>
<accession>A0A5C6E082</accession>
<feature type="transmembrane region" description="Helical" evidence="1">
    <location>
        <begin position="31"/>
        <end position="53"/>
    </location>
</feature>
<protein>
    <submittedName>
        <fullName evidence="2">Uncharacterized protein</fullName>
    </submittedName>
</protein>
<feature type="transmembrane region" description="Helical" evidence="1">
    <location>
        <begin position="127"/>
        <end position="147"/>
    </location>
</feature>
<evidence type="ECO:0000313" key="2">
    <source>
        <dbReference type="EMBL" id="TWU40549.1"/>
    </source>
</evidence>
<keyword evidence="3" id="KW-1185">Reference proteome</keyword>
<name>A0A5C6E082_9BACT</name>
<keyword evidence="1" id="KW-1133">Transmembrane helix</keyword>
<reference evidence="2 3" key="1">
    <citation type="submission" date="2019-02" db="EMBL/GenBank/DDBJ databases">
        <title>Deep-cultivation of Planctomycetes and their phenomic and genomic characterization uncovers novel biology.</title>
        <authorList>
            <person name="Wiegand S."/>
            <person name="Jogler M."/>
            <person name="Boedeker C."/>
            <person name="Pinto D."/>
            <person name="Vollmers J."/>
            <person name="Rivas-Marin E."/>
            <person name="Kohn T."/>
            <person name="Peeters S.H."/>
            <person name="Heuer A."/>
            <person name="Rast P."/>
            <person name="Oberbeckmann S."/>
            <person name="Bunk B."/>
            <person name="Jeske O."/>
            <person name="Meyerdierks A."/>
            <person name="Storesund J.E."/>
            <person name="Kallscheuer N."/>
            <person name="Luecker S."/>
            <person name="Lage O.M."/>
            <person name="Pohl T."/>
            <person name="Merkel B.J."/>
            <person name="Hornburger P."/>
            <person name="Mueller R.-W."/>
            <person name="Bruemmer F."/>
            <person name="Labrenz M."/>
            <person name="Spormann A.M."/>
            <person name="Op Den Camp H."/>
            <person name="Overmann J."/>
            <person name="Amann R."/>
            <person name="Jetten M.S.M."/>
            <person name="Mascher T."/>
            <person name="Medema M.H."/>
            <person name="Devos D.P."/>
            <person name="Kaster A.-K."/>
            <person name="Ovreas L."/>
            <person name="Rohde M."/>
            <person name="Galperin M.Y."/>
            <person name="Jogler C."/>
        </authorList>
    </citation>
    <scope>NUCLEOTIDE SEQUENCE [LARGE SCALE GENOMIC DNA]</scope>
    <source>
        <strain evidence="2 3">Poly41</strain>
    </source>
</reference>
<dbReference type="Proteomes" id="UP000319143">
    <property type="component" value="Unassembled WGS sequence"/>
</dbReference>
<dbReference type="EMBL" id="SJPV01000002">
    <property type="protein sequence ID" value="TWU40549.1"/>
    <property type="molecule type" value="Genomic_DNA"/>
</dbReference>
<comment type="caution">
    <text evidence="2">The sequence shown here is derived from an EMBL/GenBank/DDBJ whole genome shotgun (WGS) entry which is preliminary data.</text>
</comment>
<keyword evidence="1" id="KW-0472">Membrane</keyword>
<proteinExistence type="predicted"/>
<evidence type="ECO:0000256" key="1">
    <source>
        <dbReference type="SAM" id="Phobius"/>
    </source>
</evidence>
<feature type="transmembrane region" description="Helical" evidence="1">
    <location>
        <begin position="96"/>
        <end position="115"/>
    </location>
</feature>
<dbReference type="AlphaFoldDB" id="A0A5C6E082"/>
<organism evidence="2 3">
    <name type="scientific">Novipirellula artificiosorum</name>
    <dbReference type="NCBI Taxonomy" id="2528016"/>
    <lineage>
        <taxon>Bacteria</taxon>
        <taxon>Pseudomonadati</taxon>
        <taxon>Planctomycetota</taxon>
        <taxon>Planctomycetia</taxon>
        <taxon>Pirellulales</taxon>
        <taxon>Pirellulaceae</taxon>
        <taxon>Novipirellula</taxon>
    </lineage>
</organism>